<comment type="similarity">
    <text evidence="2">Belongs to the NEMF family.</text>
</comment>
<dbReference type="GO" id="GO:0043023">
    <property type="term" value="F:ribosomal large subunit binding"/>
    <property type="evidence" value="ECO:0007669"/>
    <property type="project" value="TreeGrafter"/>
</dbReference>
<keyword evidence="9" id="KW-1185">Reference proteome</keyword>
<feature type="compositionally biased region" description="Basic and acidic residues" evidence="5">
    <location>
        <begin position="733"/>
        <end position="749"/>
    </location>
</feature>
<evidence type="ECO:0000259" key="7">
    <source>
        <dbReference type="Pfam" id="PF11923"/>
    </source>
</evidence>
<comment type="subcellular location">
    <subcellularLocation>
        <location evidence="1">Cytoplasm</location>
    </subcellularLocation>
</comment>
<protein>
    <submittedName>
        <fullName evidence="8">Uncharacterized protein</fullName>
    </submittedName>
</protein>
<reference evidence="8" key="1">
    <citation type="submission" date="2023-01" db="EMBL/GenBank/DDBJ databases">
        <title>Metagenome sequencing of chrysophaentin producing Chrysophaeum taylorii.</title>
        <authorList>
            <person name="Davison J."/>
            <person name="Bewley C."/>
        </authorList>
    </citation>
    <scope>NUCLEOTIDE SEQUENCE</scope>
    <source>
        <strain evidence="8">NIES-1699</strain>
    </source>
</reference>
<evidence type="ECO:0000313" key="9">
    <source>
        <dbReference type="Proteomes" id="UP001230188"/>
    </source>
</evidence>
<dbReference type="Proteomes" id="UP001230188">
    <property type="component" value="Unassembled WGS sequence"/>
</dbReference>
<dbReference type="GO" id="GO:0000049">
    <property type="term" value="F:tRNA binding"/>
    <property type="evidence" value="ECO:0007669"/>
    <property type="project" value="TreeGrafter"/>
</dbReference>
<evidence type="ECO:0000256" key="2">
    <source>
        <dbReference type="ARBA" id="ARBA00008318"/>
    </source>
</evidence>
<dbReference type="PANTHER" id="PTHR15239">
    <property type="entry name" value="NUCLEAR EXPORT MEDIATOR FACTOR NEMF"/>
    <property type="match status" value="1"/>
</dbReference>
<dbReference type="GO" id="GO:0005737">
    <property type="term" value="C:cytoplasm"/>
    <property type="evidence" value="ECO:0007669"/>
    <property type="project" value="UniProtKB-SubCell"/>
</dbReference>
<feature type="compositionally biased region" description="Basic and acidic residues" evidence="5">
    <location>
        <begin position="1367"/>
        <end position="1382"/>
    </location>
</feature>
<proteinExistence type="inferred from homology"/>
<evidence type="ECO:0000259" key="6">
    <source>
        <dbReference type="Pfam" id="PF05670"/>
    </source>
</evidence>
<dbReference type="InterPro" id="IPR008532">
    <property type="entry name" value="NFACT_RNA-bd"/>
</dbReference>
<dbReference type="PANTHER" id="PTHR15239:SF6">
    <property type="entry name" value="RIBOSOME QUALITY CONTROL COMPLEX SUBUNIT NEMF"/>
    <property type="match status" value="1"/>
</dbReference>
<dbReference type="Pfam" id="PF05670">
    <property type="entry name" value="NFACT-R_1"/>
    <property type="match status" value="1"/>
</dbReference>
<dbReference type="GO" id="GO:1990112">
    <property type="term" value="C:RQC complex"/>
    <property type="evidence" value="ECO:0007669"/>
    <property type="project" value="TreeGrafter"/>
</dbReference>
<dbReference type="GO" id="GO:1990116">
    <property type="term" value="P:ribosome-associated ubiquitin-dependent protein catabolic process"/>
    <property type="evidence" value="ECO:0007669"/>
    <property type="project" value="TreeGrafter"/>
</dbReference>
<sequence>MVKQRFTLADVVAMASEVKAACVDCRVVNVYDVDPRTLVLKVASSSEKVLVLIESGVRFHVTKYDARAAAGEMPSAMCAKLRSAVRGKRVTDARVVGSDRVVLFRFGAGASAVHLVLEMYSTGNIVLADAEFVVMAALRNHRNFRDGGEILVGAPYPAASAAFGLGECSLALDETAVASREGLAAFCAVKKAEVAEQQRKHREEVVVEAPRRRKKKTSTTAAEKGATLKQVMIDQRSGLGRFGLDFIEDAAATAGVRLDASVDDLGPEDLERLVVAARAAPTLFAKLEKTGSVDAVIARDANGDYASFSPIVFSHHARLRLEKGFASFGAAVDEYFRAVADARLLKADAAETSAISKRVEKIRVDQARRVDALREDQTKRERKAAALEAWADDVDSILGVINAALASGMRWDELEAYVSEEKDRGSPLASMISALDLPHRRLTVSLEDLLEEEEEDDDSSPGMLEVTVDLDASARASACKLWEAAKKARSKAEKTETAAEAVVLTAEKQTAAQLAKREAKNKLAEASGPAKAAAWWLKYAWFVSSEGYVCVCPRDRAQMERVLFGLARPGKDAIVCAENAGSFAPCLVRGKQRKGWVLSPLALSEAGSFVACRSSAWTKRDRCGTYWLPAADLSREPRGGGAWDVVVDSIGDNFAVRKAAKAYLPPAILELSFGVLFLLDAKDARFFEDRVEDLIPVPPVASPPAPLPERENNSPDPPPSSRSKKSVVFVVEGADRRQNDGDVEKKKTDDDDDEDRRKRGKKKQSKKKGRRRDDSDDSDEPALPLPLDACSRRQRRKRANRTQQESEVKEEPRVETTTKTTTREAVVLLNGDVERTIENLSAAKRAAWDLVAELIDPDVLPHMSFELKFLAEEMCDDDAVDALDKLRANELEARDKRAARLAEARAIEKRGGVSRSAPEQPRNIPAMLNGISRRLVNQRRRKVDHQEQEDASSSTVPTDVDDVAAVAPFTGRPVAEDAILGAVVVCAPSAATRAYSHKLKLTPGNAKKGKAAKDAIEILACSDDGSKRERDLIRAIDVNDAINILPDTVTEPPEAVGSQNRSRKPTERRVRRSNLREGECCCCVAVLTKDPGKAIDLERVLGIEGEQPLQFFVCSKRCRNDFAPIHADHRPVLEIKKRISAALTTCLKTDIRPGDRVEAIGNLSAGVRVYAEAVTVQMLHYDAATSSIALTVEGVFDGIIKVGLSGVRTASDKGNTVACRALSIASHRPPPALEPAQSQSPELPRQLVAERLEVQQLEAARASQLRRAAAAERAVMVTSGETFEAEVEKAEAMEAAAAVAARADSEALDACCREQQIKSGSEEANVASLAKHLKQIYGKIKMERRELTNEPVVPKRRPPPVLGTATQDRRALDARRIVSERR</sequence>
<dbReference type="Pfam" id="PF11923">
    <property type="entry name" value="NFACT-C"/>
    <property type="match status" value="1"/>
</dbReference>
<evidence type="ECO:0000256" key="1">
    <source>
        <dbReference type="ARBA" id="ARBA00004496"/>
    </source>
</evidence>
<feature type="domain" description="NFACT RNA-binding" evidence="6">
    <location>
        <begin position="538"/>
        <end position="639"/>
    </location>
</feature>
<name>A0AAD7UNC4_9STRA</name>
<evidence type="ECO:0000256" key="5">
    <source>
        <dbReference type="SAM" id="MobiDB-lite"/>
    </source>
</evidence>
<feature type="compositionally biased region" description="Basic and acidic residues" evidence="5">
    <location>
        <begin position="804"/>
        <end position="816"/>
    </location>
</feature>
<dbReference type="InterPro" id="IPR021846">
    <property type="entry name" value="NFACT-C"/>
</dbReference>
<organism evidence="8 9">
    <name type="scientific">Chrysophaeum taylorii</name>
    <dbReference type="NCBI Taxonomy" id="2483200"/>
    <lineage>
        <taxon>Eukaryota</taxon>
        <taxon>Sar</taxon>
        <taxon>Stramenopiles</taxon>
        <taxon>Ochrophyta</taxon>
        <taxon>Pelagophyceae</taxon>
        <taxon>Pelagomonadales</taxon>
        <taxon>Pelagomonadaceae</taxon>
        <taxon>Chrysophaeum</taxon>
    </lineage>
</organism>
<feature type="region of interest" description="Disordered" evidence="5">
    <location>
        <begin position="1049"/>
        <end position="1070"/>
    </location>
</feature>
<keyword evidence="4" id="KW-0175">Coiled coil</keyword>
<evidence type="ECO:0000256" key="3">
    <source>
        <dbReference type="ARBA" id="ARBA00022490"/>
    </source>
</evidence>
<keyword evidence="3" id="KW-0963">Cytoplasm</keyword>
<dbReference type="Pfam" id="PF05833">
    <property type="entry name" value="NFACT_N"/>
    <property type="match status" value="2"/>
</dbReference>
<feature type="region of interest" description="Disordered" evidence="5">
    <location>
        <begin position="1345"/>
        <end position="1382"/>
    </location>
</feature>
<dbReference type="EMBL" id="JAQMWT010000040">
    <property type="protein sequence ID" value="KAJ8612868.1"/>
    <property type="molecule type" value="Genomic_DNA"/>
</dbReference>
<dbReference type="GO" id="GO:0072344">
    <property type="term" value="P:rescue of stalled ribosome"/>
    <property type="evidence" value="ECO:0007669"/>
    <property type="project" value="TreeGrafter"/>
</dbReference>
<evidence type="ECO:0000256" key="4">
    <source>
        <dbReference type="ARBA" id="ARBA00023054"/>
    </source>
</evidence>
<feature type="compositionally biased region" description="Basic residues" evidence="5">
    <location>
        <begin position="758"/>
        <end position="770"/>
    </location>
</feature>
<feature type="domain" description="NFACT protein C-terminal" evidence="7">
    <location>
        <begin position="962"/>
        <end position="1048"/>
    </location>
</feature>
<feature type="compositionally biased region" description="Pro residues" evidence="5">
    <location>
        <begin position="697"/>
        <end position="707"/>
    </location>
</feature>
<accession>A0AAD7UNC4</accession>
<dbReference type="Gene3D" id="2.30.310.10">
    <property type="entry name" value="ibrinogen binding protein from staphylococcus aureus domain"/>
    <property type="match status" value="1"/>
</dbReference>
<dbReference type="InterPro" id="IPR051608">
    <property type="entry name" value="RQC_Subunit_NEMF"/>
</dbReference>
<feature type="region of interest" description="Disordered" evidence="5">
    <location>
        <begin position="697"/>
        <end position="822"/>
    </location>
</feature>
<gene>
    <name evidence="8" type="ORF">CTAYLR_002046</name>
</gene>
<feature type="region of interest" description="Disordered" evidence="5">
    <location>
        <begin position="938"/>
        <end position="957"/>
    </location>
</feature>
<evidence type="ECO:0000313" key="8">
    <source>
        <dbReference type="EMBL" id="KAJ8612868.1"/>
    </source>
</evidence>
<comment type="caution">
    <text evidence="8">The sequence shown here is derived from an EMBL/GenBank/DDBJ whole genome shotgun (WGS) entry which is preliminary data.</text>
</comment>